<dbReference type="Proteomes" id="UP001529510">
    <property type="component" value="Unassembled WGS sequence"/>
</dbReference>
<evidence type="ECO:0000313" key="9">
    <source>
        <dbReference type="Proteomes" id="UP001529510"/>
    </source>
</evidence>
<keyword evidence="9" id="KW-1185">Reference proteome</keyword>
<dbReference type="AlphaFoldDB" id="A0ABD0PE11"/>
<dbReference type="Gene3D" id="3.40.50.10190">
    <property type="entry name" value="BRCT domain"/>
    <property type="match status" value="1"/>
</dbReference>
<dbReference type="SUPFAM" id="SSF52113">
    <property type="entry name" value="BRCT domain"/>
    <property type="match status" value="1"/>
</dbReference>
<feature type="region of interest" description="Disordered" evidence="6">
    <location>
        <begin position="87"/>
        <end position="107"/>
    </location>
</feature>
<evidence type="ECO:0000313" key="8">
    <source>
        <dbReference type="EMBL" id="KAL0172309.1"/>
    </source>
</evidence>
<evidence type="ECO:0000256" key="4">
    <source>
        <dbReference type="ARBA" id="ARBA00023204"/>
    </source>
</evidence>
<evidence type="ECO:0000256" key="1">
    <source>
        <dbReference type="ARBA" id="ARBA00004123"/>
    </source>
</evidence>
<keyword evidence="4" id="KW-0234">DNA repair</keyword>
<dbReference type="PANTHER" id="PTHR23196">
    <property type="entry name" value="PAX TRANSCRIPTION ACTIVATION DOMAIN INTERACTING PROTEIN"/>
    <property type="match status" value="1"/>
</dbReference>
<evidence type="ECO:0000256" key="6">
    <source>
        <dbReference type="SAM" id="MobiDB-lite"/>
    </source>
</evidence>
<reference evidence="8 9" key="1">
    <citation type="submission" date="2024-05" db="EMBL/GenBank/DDBJ databases">
        <title>Genome sequencing and assembly of Indian major carp, Cirrhinus mrigala (Hamilton, 1822).</title>
        <authorList>
            <person name="Mohindra V."/>
            <person name="Chowdhury L.M."/>
            <person name="Lal K."/>
            <person name="Jena J.K."/>
        </authorList>
    </citation>
    <scope>NUCLEOTIDE SEQUENCE [LARGE SCALE GENOMIC DNA]</scope>
    <source>
        <strain evidence="8">CM1030</strain>
        <tissue evidence="8">Blood</tissue>
    </source>
</reference>
<evidence type="ECO:0000256" key="5">
    <source>
        <dbReference type="ARBA" id="ARBA00023242"/>
    </source>
</evidence>
<organism evidence="8 9">
    <name type="scientific">Cirrhinus mrigala</name>
    <name type="common">Mrigala</name>
    <dbReference type="NCBI Taxonomy" id="683832"/>
    <lineage>
        <taxon>Eukaryota</taxon>
        <taxon>Metazoa</taxon>
        <taxon>Chordata</taxon>
        <taxon>Craniata</taxon>
        <taxon>Vertebrata</taxon>
        <taxon>Euteleostomi</taxon>
        <taxon>Actinopterygii</taxon>
        <taxon>Neopterygii</taxon>
        <taxon>Teleostei</taxon>
        <taxon>Ostariophysi</taxon>
        <taxon>Cypriniformes</taxon>
        <taxon>Cyprinidae</taxon>
        <taxon>Labeoninae</taxon>
        <taxon>Labeonini</taxon>
        <taxon>Cirrhinus</taxon>
    </lineage>
</organism>
<keyword evidence="3" id="KW-0227">DNA damage</keyword>
<keyword evidence="5" id="KW-0539">Nucleus</keyword>
<protein>
    <recommendedName>
        <fullName evidence="7">BRCT domain-containing protein</fullName>
    </recommendedName>
</protein>
<feature type="non-terminal residue" evidence="8">
    <location>
        <position position="1"/>
    </location>
</feature>
<comment type="subcellular location">
    <subcellularLocation>
        <location evidence="1">Nucleus</location>
    </subcellularLocation>
</comment>
<gene>
    <name evidence="8" type="ORF">M9458_032620</name>
</gene>
<dbReference type="Pfam" id="PF16589">
    <property type="entry name" value="BRCT_2"/>
    <property type="match status" value="1"/>
</dbReference>
<accession>A0ABD0PE11</accession>
<sequence length="107" mass="11632">GYEIHVTPSVVPEPSQMKEIITCCGARFLPKMPSAQKEHTVVVSCEQDRVLCDKAASLSLPVVSTEFLLTGILQQRVDLQAYSLTSSLNTSSQPAAPKAAARGRRKY</sequence>
<dbReference type="GO" id="GO:0005634">
    <property type="term" value="C:nucleus"/>
    <property type="evidence" value="ECO:0007669"/>
    <property type="project" value="UniProtKB-SubCell"/>
</dbReference>
<evidence type="ECO:0000256" key="2">
    <source>
        <dbReference type="ARBA" id="ARBA00022553"/>
    </source>
</evidence>
<dbReference type="InterPro" id="IPR001357">
    <property type="entry name" value="BRCT_dom"/>
</dbReference>
<evidence type="ECO:0000259" key="7">
    <source>
        <dbReference type="PROSITE" id="PS50172"/>
    </source>
</evidence>
<dbReference type="InterPro" id="IPR036420">
    <property type="entry name" value="BRCT_dom_sf"/>
</dbReference>
<comment type="caution">
    <text evidence="8">The sequence shown here is derived from an EMBL/GenBank/DDBJ whole genome shotgun (WGS) entry which is preliminary data.</text>
</comment>
<dbReference type="CDD" id="cd18441">
    <property type="entry name" value="BRCT_MDC1_rpt2"/>
    <property type="match status" value="1"/>
</dbReference>
<dbReference type="InterPro" id="IPR051579">
    <property type="entry name" value="DDR_Transcriptional_Reg"/>
</dbReference>
<dbReference type="GO" id="GO:0006281">
    <property type="term" value="P:DNA repair"/>
    <property type="evidence" value="ECO:0007669"/>
    <property type="project" value="UniProtKB-KW"/>
</dbReference>
<dbReference type="EMBL" id="JAMKFB020000016">
    <property type="protein sequence ID" value="KAL0172309.1"/>
    <property type="molecule type" value="Genomic_DNA"/>
</dbReference>
<feature type="domain" description="BRCT" evidence="7">
    <location>
        <begin position="1"/>
        <end position="84"/>
    </location>
</feature>
<dbReference type="PANTHER" id="PTHR23196:SF34">
    <property type="entry name" value="MEDIATOR OF DNA DAMAGE CHECKPOINT PROTEIN 1"/>
    <property type="match status" value="1"/>
</dbReference>
<dbReference type="PROSITE" id="PS50172">
    <property type="entry name" value="BRCT"/>
    <property type="match status" value="1"/>
</dbReference>
<name>A0ABD0PE11_CIRMR</name>
<evidence type="ECO:0000256" key="3">
    <source>
        <dbReference type="ARBA" id="ARBA00022763"/>
    </source>
</evidence>
<proteinExistence type="predicted"/>
<keyword evidence="2" id="KW-0597">Phosphoprotein</keyword>